<evidence type="ECO:0000256" key="6">
    <source>
        <dbReference type="ARBA" id="ARBA00022801"/>
    </source>
</evidence>
<dbReference type="GO" id="GO:0016798">
    <property type="term" value="F:hydrolase activity, acting on glycosyl bonds"/>
    <property type="evidence" value="ECO:0007669"/>
    <property type="project" value="UniProtKB-KW"/>
</dbReference>
<keyword evidence="9" id="KW-0325">Glycoprotein</keyword>
<comment type="caution">
    <text evidence="17">The sequence shown here is derived from an EMBL/GenBank/DDBJ whole genome shotgun (WGS) entry which is preliminary data.</text>
</comment>
<feature type="disulfide bond" evidence="14">
    <location>
        <begin position="189"/>
        <end position="194"/>
    </location>
</feature>
<dbReference type="Pfam" id="PF00149">
    <property type="entry name" value="Metallophos"/>
    <property type="match status" value="1"/>
</dbReference>
<comment type="catalytic activity">
    <reaction evidence="11">
        <text>a sphingomyelin + H2O = phosphocholine + an N-acylsphing-4-enine + H(+)</text>
        <dbReference type="Rhea" id="RHEA:19253"/>
        <dbReference type="ChEBI" id="CHEBI:15377"/>
        <dbReference type="ChEBI" id="CHEBI:15378"/>
        <dbReference type="ChEBI" id="CHEBI:17636"/>
        <dbReference type="ChEBI" id="CHEBI:52639"/>
        <dbReference type="ChEBI" id="CHEBI:295975"/>
        <dbReference type="EC" id="3.1.4.12"/>
    </reaction>
    <physiologicalReaction direction="left-to-right" evidence="11">
        <dbReference type="Rhea" id="RHEA:19254"/>
    </physiologicalReaction>
</comment>
<feature type="binding site" evidence="13">
    <location>
        <position position="398"/>
    </location>
    <ligand>
        <name>Zn(2+)</name>
        <dbReference type="ChEBI" id="CHEBI:29105"/>
        <label>2</label>
    </ligand>
</feature>
<dbReference type="InterPro" id="IPR045473">
    <property type="entry name" value="ASM_C"/>
</dbReference>
<dbReference type="EMBL" id="JARQZJ010000093">
    <property type="protein sequence ID" value="KAK9884420.1"/>
    <property type="molecule type" value="Genomic_DNA"/>
</dbReference>
<dbReference type="GO" id="GO:0046872">
    <property type="term" value="F:metal ion binding"/>
    <property type="evidence" value="ECO:0007669"/>
    <property type="project" value="UniProtKB-KW"/>
</dbReference>
<dbReference type="GO" id="GO:0046513">
    <property type="term" value="P:ceramide biosynthetic process"/>
    <property type="evidence" value="ECO:0007669"/>
    <property type="project" value="UniProtKB-ARBA"/>
</dbReference>
<name>A0AAW1UWT8_9CUCU</name>
<accession>A0AAW1UWT8</accession>
<comment type="similarity">
    <text evidence="2 12">Belongs to the acid sphingomyelinase family.</text>
</comment>
<evidence type="ECO:0000313" key="18">
    <source>
        <dbReference type="Proteomes" id="UP001431783"/>
    </source>
</evidence>
<evidence type="ECO:0000256" key="3">
    <source>
        <dbReference type="ARBA" id="ARBA00022525"/>
    </source>
</evidence>
<sequence>MRTFFPIVIFSYVLFLQCYSYQTASTNEVYMGPFVNRQTVVQNILNEIHNVSSNLSICKKCEFVAKTVLTYRRNGANRETMASLFADMCYELKGYTRSVCRSLSNIQTDVFLYIIDNTHVNAEEVCGTYFQKDGCINSRAKKWVIDIPPENNDGNEHEETIVHYDPLKIIQITDVHYDPSYKEGSNAKCELPLCCEEQNGIPTNPSDAAGMFGDYRTCDMPRKAILNLLNEIRTSQRDIDYIYFTGDIIAHNDWETSKMSNLKTIKEFYDYIFQHFPNISVYPILGNHEAYPCNLYSPLNISESSKNSIGTRWLFDAVAEYWSKWLPKSALETIKIGGFYTTLVRQGFRIIALNSNVCFTENYWLIYDDEDPYGQLKWLVKILSEAEKNKEKVHILSHIPSGEANCHKQWQYNFNRIVQRFSKTISAHFNGHTHVDELRLYKNGSNPNQVINVAYNGGSFTTFIGLNPDYRVYDIDPQNLMVLDFHQYTFNLSLANTGNQHQPEWYQLYSFKKAYNLDNLSYDNLNKFYENLMSDRKLAEQYVQYHVRNSEFAFDHGCNETCIQSQVCHITAITAEDSIKCGIYNIFS</sequence>
<evidence type="ECO:0000256" key="2">
    <source>
        <dbReference type="ARBA" id="ARBA00008234"/>
    </source>
</evidence>
<dbReference type="Gene3D" id="3.60.21.10">
    <property type="match status" value="1"/>
</dbReference>
<keyword evidence="18" id="KW-1185">Reference proteome</keyword>
<evidence type="ECO:0000313" key="17">
    <source>
        <dbReference type="EMBL" id="KAK9884420.1"/>
    </source>
</evidence>
<dbReference type="Gene3D" id="1.10.225.10">
    <property type="entry name" value="Saposin-like"/>
    <property type="match status" value="1"/>
</dbReference>
<feature type="signal peptide" evidence="15">
    <location>
        <begin position="1"/>
        <end position="20"/>
    </location>
</feature>
<dbReference type="GO" id="GO:0005615">
    <property type="term" value="C:extracellular space"/>
    <property type="evidence" value="ECO:0007669"/>
    <property type="project" value="TreeGrafter"/>
</dbReference>
<dbReference type="InterPro" id="IPR041805">
    <property type="entry name" value="ASMase/PPN1_MPP"/>
</dbReference>
<evidence type="ECO:0000259" key="16">
    <source>
        <dbReference type="PROSITE" id="PS50015"/>
    </source>
</evidence>
<feature type="binding site" evidence="13">
    <location>
        <position position="434"/>
    </location>
    <ligand>
        <name>Zn(2+)</name>
        <dbReference type="ChEBI" id="CHEBI:29105"/>
        <label>1</label>
    </ligand>
</feature>
<feature type="binding site" evidence="13">
    <location>
        <position position="287"/>
    </location>
    <ligand>
        <name>Zn(2+)</name>
        <dbReference type="ChEBI" id="CHEBI:29105"/>
        <label>2</label>
    </ligand>
</feature>
<evidence type="ECO:0000256" key="7">
    <source>
        <dbReference type="ARBA" id="ARBA00022833"/>
    </source>
</evidence>
<dbReference type="PROSITE" id="PS50015">
    <property type="entry name" value="SAP_B"/>
    <property type="match status" value="1"/>
</dbReference>
<feature type="binding site" evidence="13">
    <location>
        <position position="432"/>
    </location>
    <ligand>
        <name>Zn(2+)</name>
        <dbReference type="ChEBI" id="CHEBI:29105"/>
        <label>2</label>
    </ligand>
</feature>
<feature type="disulfide bond" evidence="14">
    <location>
        <begin position="195"/>
        <end position="218"/>
    </location>
</feature>
<dbReference type="InterPro" id="IPR011160">
    <property type="entry name" value="Sphingomy_PDE"/>
</dbReference>
<keyword evidence="7 13" id="KW-0862">Zinc</keyword>
<dbReference type="SUPFAM" id="SSF47862">
    <property type="entry name" value="Saposin"/>
    <property type="match status" value="1"/>
</dbReference>
<protein>
    <recommendedName>
        <fullName evidence="12">Sphingomyelin phosphodiesterase</fullName>
        <ecNumber evidence="12">3.1.4.12</ecNumber>
    </recommendedName>
</protein>
<dbReference type="GO" id="GO:0016020">
    <property type="term" value="C:membrane"/>
    <property type="evidence" value="ECO:0007669"/>
    <property type="project" value="GOC"/>
</dbReference>
<comment type="subcellular location">
    <subcellularLocation>
        <location evidence="1">Secreted</location>
    </subcellularLocation>
</comment>
<dbReference type="InterPro" id="IPR011001">
    <property type="entry name" value="Saposin-like"/>
</dbReference>
<feature type="binding site" evidence="13">
    <location>
        <position position="176"/>
    </location>
    <ligand>
        <name>Zn(2+)</name>
        <dbReference type="ChEBI" id="CHEBI:29105"/>
        <label>1</label>
    </ligand>
</feature>
<dbReference type="InterPro" id="IPR008139">
    <property type="entry name" value="SaposinB_dom"/>
</dbReference>
<keyword evidence="10 12" id="KW-0326">Glycosidase</keyword>
<keyword evidence="6 12" id="KW-0378">Hydrolase</keyword>
<dbReference type="EC" id="3.1.4.12" evidence="12"/>
<feature type="disulfide bond" evidence="14">
    <location>
        <begin position="61"/>
        <end position="126"/>
    </location>
</feature>
<dbReference type="InterPro" id="IPR004843">
    <property type="entry name" value="Calcineurin-like_PHP"/>
</dbReference>
<evidence type="ECO:0000256" key="10">
    <source>
        <dbReference type="ARBA" id="ARBA00023295"/>
    </source>
</evidence>
<dbReference type="InterPro" id="IPR029052">
    <property type="entry name" value="Metallo-depent_PP-like"/>
</dbReference>
<feature type="domain" description="Saposin B-type" evidence="16">
    <location>
        <begin position="54"/>
        <end position="139"/>
    </location>
</feature>
<comment type="function">
    <text evidence="12">Converts sphingomyelin to ceramide.</text>
</comment>
<dbReference type="PIRSF" id="PIRSF000948">
    <property type="entry name" value="Sphingomy_PDE"/>
    <property type="match status" value="1"/>
</dbReference>
<evidence type="ECO:0000256" key="5">
    <source>
        <dbReference type="ARBA" id="ARBA00022729"/>
    </source>
</evidence>
<dbReference type="GO" id="GO:0061750">
    <property type="term" value="F:acid sphingomyelin phosphodiesterase activity"/>
    <property type="evidence" value="ECO:0007669"/>
    <property type="project" value="TreeGrafter"/>
</dbReference>
<feature type="binding site" evidence="13">
    <location>
        <position position="174"/>
    </location>
    <ligand>
        <name>Zn(2+)</name>
        <dbReference type="ChEBI" id="CHEBI:29105"/>
        <label>1</label>
    </ligand>
</feature>
<proteinExistence type="inferred from homology"/>
<feature type="disulfide bond" evidence="14">
    <location>
        <begin position="89"/>
        <end position="100"/>
    </location>
</feature>
<evidence type="ECO:0000256" key="11">
    <source>
        <dbReference type="ARBA" id="ARBA00047268"/>
    </source>
</evidence>
<feature type="disulfide bond" evidence="14">
    <location>
        <begin position="558"/>
        <end position="562"/>
    </location>
</feature>
<keyword evidence="3" id="KW-0964">Secreted</keyword>
<feature type="disulfide bond" evidence="14">
    <location>
        <begin position="358"/>
        <end position="406"/>
    </location>
</feature>
<evidence type="ECO:0000256" key="4">
    <source>
        <dbReference type="ARBA" id="ARBA00022723"/>
    </source>
</evidence>
<evidence type="ECO:0000256" key="12">
    <source>
        <dbReference type="PIRNR" id="PIRNR000948"/>
    </source>
</evidence>
<evidence type="ECO:0000256" key="8">
    <source>
        <dbReference type="ARBA" id="ARBA00023157"/>
    </source>
</evidence>
<dbReference type="Proteomes" id="UP001431783">
    <property type="component" value="Unassembled WGS sequence"/>
</dbReference>
<gene>
    <name evidence="17" type="ORF">WA026_007267</name>
</gene>
<keyword evidence="5 15" id="KW-0732">Signal</keyword>
<comment type="cofactor">
    <cofactor evidence="13">
        <name>Zn(2+)</name>
        <dbReference type="ChEBI" id="CHEBI:29105"/>
    </cofactor>
    <text evidence="13">Binds 2 Zn(2+) ions per subunit.</text>
</comment>
<dbReference type="AlphaFoldDB" id="A0AAW1UWT8"/>
<feature type="chain" id="PRO_5043374022" description="Sphingomyelin phosphodiesterase" evidence="15">
    <location>
        <begin position="21"/>
        <end position="588"/>
    </location>
</feature>
<dbReference type="GO" id="GO:0006685">
    <property type="term" value="P:sphingomyelin catabolic process"/>
    <property type="evidence" value="ECO:0007669"/>
    <property type="project" value="UniProtKB-UniRule"/>
</dbReference>
<dbReference type="Pfam" id="PF19272">
    <property type="entry name" value="ASMase_C"/>
    <property type="match status" value="1"/>
</dbReference>
<feature type="binding site" evidence="13">
    <location>
        <position position="247"/>
    </location>
    <ligand>
        <name>Zn(2+)</name>
        <dbReference type="ChEBI" id="CHEBI:29105"/>
        <label>1</label>
    </ligand>
</feature>
<dbReference type="PANTHER" id="PTHR10340:SF29">
    <property type="entry name" value="SPHINGOMYELIN PHOSPHODIESTERASE"/>
    <property type="match status" value="1"/>
</dbReference>
<reference evidence="17 18" key="1">
    <citation type="submission" date="2023-03" db="EMBL/GenBank/DDBJ databases">
        <title>Genome insight into feeding habits of ladybird beetles.</title>
        <authorList>
            <person name="Li H.-S."/>
            <person name="Huang Y.-H."/>
            <person name="Pang H."/>
        </authorList>
    </citation>
    <scope>NUCLEOTIDE SEQUENCE [LARGE SCALE GENOMIC DNA]</scope>
    <source>
        <strain evidence="17">SYSU_2023b</strain>
        <tissue evidence="17">Whole body</tissue>
    </source>
</reference>
<organism evidence="17 18">
    <name type="scientific">Henosepilachna vigintioctopunctata</name>
    <dbReference type="NCBI Taxonomy" id="420089"/>
    <lineage>
        <taxon>Eukaryota</taxon>
        <taxon>Metazoa</taxon>
        <taxon>Ecdysozoa</taxon>
        <taxon>Arthropoda</taxon>
        <taxon>Hexapoda</taxon>
        <taxon>Insecta</taxon>
        <taxon>Pterygota</taxon>
        <taxon>Neoptera</taxon>
        <taxon>Endopterygota</taxon>
        <taxon>Coleoptera</taxon>
        <taxon>Polyphaga</taxon>
        <taxon>Cucujiformia</taxon>
        <taxon>Coccinelloidea</taxon>
        <taxon>Coccinellidae</taxon>
        <taxon>Epilachninae</taxon>
        <taxon>Epilachnini</taxon>
        <taxon>Henosepilachna</taxon>
    </lineage>
</organism>
<evidence type="ECO:0000256" key="9">
    <source>
        <dbReference type="ARBA" id="ARBA00023180"/>
    </source>
</evidence>
<evidence type="ECO:0000256" key="1">
    <source>
        <dbReference type="ARBA" id="ARBA00004613"/>
    </source>
</evidence>
<feature type="binding site" evidence="13">
    <location>
        <position position="247"/>
    </location>
    <ligand>
        <name>Zn(2+)</name>
        <dbReference type="ChEBI" id="CHEBI:29105"/>
        <label>2</label>
    </ligand>
</feature>
<dbReference type="PANTHER" id="PTHR10340">
    <property type="entry name" value="SPHINGOMYELIN PHOSPHODIESTERASE"/>
    <property type="match status" value="1"/>
</dbReference>
<evidence type="ECO:0000256" key="15">
    <source>
        <dbReference type="SAM" id="SignalP"/>
    </source>
</evidence>
<evidence type="ECO:0000256" key="13">
    <source>
        <dbReference type="PIRSR" id="PIRSR000948-1"/>
    </source>
</evidence>
<keyword evidence="8 14" id="KW-1015">Disulfide bond</keyword>
<dbReference type="SUPFAM" id="SSF56300">
    <property type="entry name" value="Metallo-dependent phosphatases"/>
    <property type="match status" value="1"/>
</dbReference>
<dbReference type="GO" id="GO:0005764">
    <property type="term" value="C:lysosome"/>
    <property type="evidence" value="ECO:0007669"/>
    <property type="project" value="TreeGrafter"/>
</dbReference>
<dbReference type="CDD" id="cd00842">
    <property type="entry name" value="MPP_ASMase"/>
    <property type="match status" value="1"/>
</dbReference>
<keyword evidence="4 13" id="KW-0479">Metal-binding</keyword>
<evidence type="ECO:0000256" key="14">
    <source>
        <dbReference type="PIRSR" id="PIRSR000948-2"/>
    </source>
</evidence>